<dbReference type="EMBL" id="BSRZ01000004">
    <property type="protein sequence ID" value="GLW64213.1"/>
    <property type="molecule type" value="Genomic_DNA"/>
</dbReference>
<dbReference type="Proteomes" id="UP001165124">
    <property type="component" value="Unassembled WGS sequence"/>
</dbReference>
<dbReference type="InterPro" id="IPR021734">
    <property type="entry name" value="DUF3303"/>
</dbReference>
<dbReference type="RefSeq" id="WP_067912441.1">
    <property type="nucleotide sequence ID" value="NZ_BSRZ01000004.1"/>
</dbReference>
<protein>
    <recommendedName>
        <fullName evidence="3">DUF3303 domain-containing protein</fullName>
    </recommendedName>
</protein>
<evidence type="ECO:0000313" key="1">
    <source>
        <dbReference type="EMBL" id="GLW64213.1"/>
    </source>
</evidence>
<dbReference type="Pfam" id="PF11746">
    <property type="entry name" value="DUF3303"/>
    <property type="match status" value="1"/>
</dbReference>
<name>A0A9W6PWD0_9ACTN</name>
<gene>
    <name evidence="1" type="ORF">Arub01_24570</name>
</gene>
<evidence type="ECO:0008006" key="3">
    <source>
        <dbReference type="Google" id="ProtNLM"/>
    </source>
</evidence>
<sequence>MLWYCRFRYQPGVRAEDVRHRVLEHHDRGLTHPDKIRGWYNLAGGGAGFLLVETDDPQELTEILEPYMDVVAWDVHAVYELPYDQMIEHLRRRR</sequence>
<proteinExistence type="predicted"/>
<dbReference type="AlphaFoldDB" id="A0A9W6PWD0"/>
<organism evidence="1 2">
    <name type="scientific">Actinomadura rubrobrunea</name>
    <dbReference type="NCBI Taxonomy" id="115335"/>
    <lineage>
        <taxon>Bacteria</taxon>
        <taxon>Bacillati</taxon>
        <taxon>Actinomycetota</taxon>
        <taxon>Actinomycetes</taxon>
        <taxon>Streptosporangiales</taxon>
        <taxon>Thermomonosporaceae</taxon>
        <taxon>Actinomadura</taxon>
    </lineage>
</organism>
<reference evidence="1" key="1">
    <citation type="submission" date="2023-02" db="EMBL/GenBank/DDBJ databases">
        <title>Actinomadura rubrobrunea NBRC 14622.</title>
        <authorList>
            <person name="Ichikawa N."/>
            <person name="Sato H."/>
            <person name="Tonouchi N."/>
        </authorList>
    </citation>
    <scope>NUCLEOTIDE SEQUENCE</scope>
    <source>
        <strain evidence="1">NBRC 14622</strain>
    </source>
</reference>
<evidence type="ECO:0000313" key="2">
    <source>
        <dbReference type="Proteomes" id="UP001165124"/>
    </source>
</evidence>
<accession>A0A9W6PWD0</accession>
<keyword evidence="2" id="KW-1185">Reference proteome</keyword>
<comment type="caution">
    <text evidence="1">The sequence shown here is derived from an EMBL/GenBank/DDBJ whole genome shotgun (WGS) entry which is preliminary data.</text>
</comment>